<organism evidence="2 3">
    <name type="scientific">Botryosphaeria dothidea</name>
    <dbReference type="NCBI Taxonomy" id="55169"/>
    <lineage>
        <taxon>Eukaryota</taxon>
        <taxon>Fungi</taxon>
        <taxon>Dikarya</taxon>
        <taxon>Ascomycota</taxon>
        <taxon>Pezizomycotina</taxon>
        <taxon>Dothideomycetes</taxon>
        <taxon>Dothideomycetes incertae sedis</taxon>
        <taxon>Botryosphaeriales</taxon>
        <taxon>Botryosphaeriaceae</taxon>
        <taxon>Botryosphaeria</taxon>
    </lineage>
</organism>
<dbReference type="AlphaFoldDB" id="A0A8H4J2V2"/>
<proteinExistence type="predicted"/>
<evidence type="ECO:0000313" key="3">
    <source>
        <dbReference type="Proteomes" id="UP000572817"/>
    </source>
</evidence>
<gene>
    <name evidence="2" type="ORF">GTA08_BOTSDO12133</name>
</gene>
<accession>A0A8H4J2V2</accession>
<feature type="domain" description="DUF6590" evidence="1">
    <location>
        <begin position="87"/>
        <end position="144"/>
    </location>
</feature>
<evidence type="ECO:0000259" key="1">
    <source>
        <dbReference type="Pfam" id="PF20233"/>
    </source>
</evidence>
<dbReference type="OrthoDB" id="3559580at2759"/>
<sequence length="145" mass="16669">MDGSNTDPTLGWVWNEENQAYYRQEWNGEEWSTYWKRPDEMARRDSLADSVPSVEAIQGLGDTIRGDPSSGEVEPLDSSYTMQYQPRRFFRPGRMFSILYTEPLGGTAPNVNADNVSTVMFGEQVYSQIRRFIVVKEGKGFCYAW</sequence>
<dbReference type="Proteomes" id="UP000572817">
    <property type="component" value="Unassembled WGS sequence"/>
</dbReference>
<comment type="caution">
    <text evidence="2">The sequence shown here is derived from an EMBL/GenBank/DDBJ whole genome shotgun (WGS) entry which is preliminary data.</text>
</comment>
<dbReference type="EMBL" id="WWBZ02000007">
    <property type="protein sequence ID" value="KAF4312201.1"/>
    <property type="molecule type" value="Genomic_DNA"/>
</dbReference>
<evidence type="ECO:0000313" key="2">
    <source>
        <dbReference type="EMBL" id="KAF4312201.1"/>
    </source>
</evidence>
<keyword evidence="3" id="KW-1185">Reference proteome</keyword>
<reference evidence="2" key="1">
    <citation type="submission" date="2020-04" db="EMBL/GenBank/DDBJ databases">
        <title>Genome Assembly and Annotation of Botryosphaeria dothidea sdau 11-99, a Latent Pathogen of Apple Fruit Ring Rot in China.</title>
        <authorList>
            <person name="Yu C."/>
            <person name="Diao Y."/>
            <person name="Lu Q."/>
            <person name="Zhao J."/>
            <person name="Cui S."/>
            <person name="Peng C."/>
            <person name="He B."/>
            <person name="Liu H."/>
        </authorList>
    </citation>
    <scope>NUCLEOTIDE SEQUENCE [LARGE SCALE GENOMIC DNA]</scope>
    <source>
        <strain evidence="2">Sdau11-99</strain>
    </source>
</reference>
<protein>
    <recommendedName>
        <fullName evidence="1">DUF6590 domain-containing protein</fullName>
    </recommendedName>
</protein>
<name>A0A8H4J2V2_9PEZI</name>
<dbReference type="InterPro" id="IPR046497">
    <property type="entry name" value="DUF6590"/>
</dbReference>
<dbReference type="Pfam" id="PF20233">
    <property type="entry name" value="DUF6590"/>
    <property type="match status" value="1"/>
</dbReference>